<feature type="domain" description="GW" evidence="3">
    <location>
        <begin position="138"/>
        <end position="186"/>
    </location>
</feature>
<evidence type="ECO:0000313" key="5">
    <source>
        <dbReference type="Proteomes" id="UP000480303"/>
    </source>
</evidence>
<dbReference type="Pfam" id="PF13354">
    <property type="entry name" value="Beta-lactamase2"/>
    <property type="match status" value="1"/>
</dbReference>
<dbReference type="InterPro" id="IPR012338">
    <property type="entry name" value="Beta-lactam/transpept-like"/>
</dbReference>
<keyword evidence="4" id="KW-0378">Hydrolase</keyword>
<dbReference type="PANTHER" id="PTHR35333">
    <property type="entry name" value="BETA-LACTAMASE"/>
    <property type="match status" value="1"/>
</dbReference>
<evidence type="ECO:0000313" key="4">
    <source>
        <dbReference type="EMBL" id="GFH42636.1"/>
    </source>
</evidence>
<dbReference type="EMBL" id="BLLI01000032">
    <property type="protein sequence ID" value="GFH42636.1"/>
    <property type="molecule type" value="Genomic_DNA"/>
</dbReference>
<dbReference type="Gene3D" id="3.40.710.10">
    <property type="entry name" value="DD-peptidase/beta-lactamase superfamily"/>
    <property type="match status" value="1"/>
</dbReference>
<accession>A0A6A0BCR1</accession>
<name>A0A6A0BCR1_9LACT</name>
<dbReference type="AlphaFoldDB" id="A0A6A0BCR1"/>
<feature type="transmembrane region" description="Helical" evidence="1">
    <location>
        <begin position="12"/>
        <end position="29"/>
    </location>
</feature>
<dbReference type="InterPro" id="IPR025987">
    <property type="entry name" value="GW_dom"/>
</dbReference>
<dbReference type="InterPro" id="IPR045155">
    <property type="entry name" value="Beta-lactam_cat"/>
</dbReference>
<keyword evidence="1" id="KW-0472">Membrane</keyword>
<dbReference type="GO" id="GO:0046677">
    <property type="term" value="P:response to antibiotic"/>
    <property type="evidence" value="ECO:0007669"/>
    <property type="project" value="InterPro"/>
</dbReference>
<dbReference type="GO" id="GO:0030655">
    <property type="term" value="P:beta-lactam antibiotic catabolic process"/>
    <property type="evidence" value="ECO:0007669"/>
    <property type="project" value="InterPro"/>
</dbReference>
<evidence type="ECO:0000259" key="2">
    <source>
        <dbReference type="Pfam" id="PF13354"/>
    </source>
</evidence>
<dbReference type="GO" id="GO:0008800">
    <property type="term" value="F:beta-lactamase activity"/>
    <property type="evidence" value="ECO:0007669"/>
    <property type="project" value="InterPro"/>
</dbReference>
<dbReference type="Pfam" id="PF13457">
    <property type="entry name" value="GW"/>
    <property type="match status" value="1"/>
</dbReference>
<proteinExistence type="predicted"/>
<organism evidence="4 5">
    <name type="scientific">Pseudolactococcus hodotermopsidis</name>
    <dbReference type="NCBI Taxonomy" id="2709157"/>
    <lineage>
        <taxon>Bacteria</taxon>
        <taxon>Bacillati</taxon>
        <taxon>Bacillota</taxon>
        <taxon>Bacilli</taxon>
        <taxon>Lactobacillales</taxon>
        <taxon>Streptococcaceae</taxon>
        <taxon>Pseudolactococcus</taxon>
    </lineage>
</organism>
<dbReference type="InterPro" id="IPR000871">
    <property type="entry name" value="Beta-lactam_class-A"/>
</dbReference>
<keyword evidence="1" id="KW-0812">Transmembrane</keyword>
<dbReference type="RefSeq" id="WP_172208854.1">
    <property type="nucleotide sequence ID" value="NZ_BLLI01000032.1"/>
</dbReference>
<gene>
    <name evidence="4" type="primary">yacG</name>
    <name evidence="4" type="ORF">Hs30E_11870</name>
</gene>
<sequence length="438" mass="49298">MQEMIVDKKIKILQWLVFVAMLTPAFFTFPEKTEVVSSQTHVKPIPNNKVEIDAWSEIPKRAVALTELQVYSDENLSKKTGKISSKTKLTISEVSAKNFKLSDGTFIKNDKNQVVSDIILSTEQKKQTIYLTKDVEVLYTPLTTYDNQVYSRLTNGQKYQADKVAKTNWGTYYEVTFEGGKTGWIVSTSATLKNPKLDKVQTLLTQKYNNASYSIYVKQLDSEFTVGINQMQMMYSASLSKLPILYWTQKQINEGNASLDDQLRYDEFVNSWLGAFKTTGTGFLPKTADNKPYSLLDLINRTAKDSDNVSSNIIAYYETGQFSPAYQAEITKIAGQKWDPIERNASSEMTGRVLEALYQVGGAGFNSLIGTDYDDERIPEKLPKNIKVAHKIGTADEFSHDAAIIFASEPYILVIETSNASDNDVLANISKDIYEVMK</sequence>
<dbReference type="PANTHER" id="PTHR35333:SF3">
    <property type="entry name" value="BETA-LACTAMASE-TYPE TRANSPEPTIDASE FOLD CONTAINING PROTEIN"/>
    <property type="match status" value="1"/>
</dbReference>
<dbReference type="SUPFAM" id="SSF56601">
    <property type="entry name" value="beta-lactamase/transpeptidase-like"/>
    <property type="match status" value="1"/>
</dbReference>
<protein>
    <submittedName>
        <fullName evidence="4">Serine hydrolase</fullName>
    </submittedName>
</protein>
<keyword evidence="5" id="KW-1185">Reference proteome</keyword>
<evidence type="ECO:0000256" key="1">
    <source>
        <dbReference type="SAM" id="Phobius"/>
    </source>
</evidence>
<evidence type="ECO:0000259" key="3">
    <source>
        <dbReference type="Pfam" id="PF13457"/>
    </source>
</evidence>
<dbReference type="Proteomes" id="UP000480303">
    <property type="component" value="Unassembled WGS sequence"/>
</dbReference>
<reference evidence="4 5" key="1">
    <citation type="submission" date="2020-02" db="EMBL/GenBank/DDBJ databases">
        <title>Draft genome sequence of Lactococcus sp. Hs30E4-3.</title>
        <authorList>
            <person name="Noda S."/>
            <person name="Yuki M."/>
            <person name="Ohkuma M."/>
        </authorList>
    </citation>
    <scope>NUCLEOTIDE SEQUENCE [LARGE SCALE GENOMIC DNA]</scope>
    <source>
        <strain evidence="4 5">Hs30E4-3</strain>
    </source>
</reference>
<keyword evidence="1" id="KW-1133">Transmembrane helix</keyword>
<feature type="domain" description="Beta-lactamase class A catalytic" evidence="2">
    <location>
        <begin position="214"/>
        <end position="416"/>
    </location>
</feature>
<comment type="caution">
    <text evidence="4">The sequence shown here is derived from an EMBL/GenBank/DDBJ whole genome shotgun (WGS) entry which is preliminary data.</text>
</comment>